<evidence type="ECO:0000259" key="5">
    <source>
        <dbReference type="PROSITE" id="PS51007"/>
    </source>
</evidence>
<dbReference type="InterPro" id="IPR051459">
    <property type="entry name" value="Cytochrome_c-type_DH"/>
</dbReference>
<dbReference type="GO" id="GO:0046872">
    <property type="term" value="F:metal ion binding"/>
    <property type="evidence" value="ECO:0007669"/>
    <property type="project" value="UniProtKB-KW"/>
</dbReference>
<name>A0A6P1T1U3_9RHOB</name>
<organism evidence="6 7">
    <name type="scientific">Algicella marina</name>
    <dbReference type="NCBI Taxonomy" id="2683284"/>
    <lineage>
        <taxon>Bacteria</taxon>
        <taxon>Pseudomonadati</taxon>
        <taxon>Pseudomonadota</taxon>
        <taxon>Alphaproteobacteria</taxon>
        <taxon>Rhodobacterales</taxon>
        <taxon>Paracoccaceae</taxon>
        <taxon>Algicella</taxon>
    </lineage>
</organism>
<dbReference type="AlphaFoldDB" id="A0A6P1T1U3"/>
<sequence>MKRLLIILLTLALLGAGVFWVLTNPVVIADDDLPVHEPDLANGKMVFDMGGCTSCHAAPDATGEDKLVLAGGLALNTPFGKFLVPNISSDPDTGIGAWTDAEFVTAMQQGVRPDGAHYYPAFPYTSYTRMRVEDVLDLKAYLATLPASTTVSQPHELGFPFNIRRGLGLWKILYLSDAPVMEVSDETAIVLGQRLVEGPGHCAECHTPRNAIGGADTGRWLAGGPNPDGPGRIPNITPHPEALGGWSEDDIVYYLESGFTPDFDSAGGSMADVVENTGKIPAEWREAIAAYLKSVPEVAPE</sequence>
<dbReference type="GO" id="GO:0020037">
    <property type="term" value="F:heme binding"/>
    <property type="evidence" value="ECO:0007669"/>
    <property type="project" value="InterPro"/>
</dbReference>
<feature type="domain" description="Cytochrome c" evidence="5">
    <location>
        <begin position="187"/>
        <end position="296"/>
    </location>
</feature>
<gene>
    <name evidence="6" type="ORF">GO499_10755</name>
</gene>
<dbReference type="Proteomes" id="UP000464495">
    <property type="component" value="Chromosome"/>
</dbReference>
<dbReference type="PANTHER" id="PTHR35008:SF8">
    <property type="entry name" value="ALCOHOL DEHYDROGENASE CYTOCHROME C SUBUNIT"/>
    <property type="match status" value="1"/>
</dbReference>
<dbReference type="InterPro" id="IPR009056">
    <property type="entry name" value="Cyt_c-like_dom"/>
</dbReference>
<keyword evidence="7" id="KW-1185">Reference proteome</keyword>
<keyword evidence="3 4" id="KW-0408">Iron</keyword>
<reference evidence="6 7" key="1">
    <citation type="submission" date="2019-12" db="EMBL/GenBank/DDBJ databases">
        <title>Complete genome sequence of Algicella marina strain 9Alg 56(T) isolated from the red alga Tichocarpus crinitus.</title>
        <authorList>
            <person name="Kim S.-G."/>
            <person name="Nedashkovskaya O.I."/>
        </authorList>
    </citation>
    <scope>NUCLEOTIDE SEQUENCE [LARGE SCALE GENOMIC DNA]</scope>
    <source>
        <strain evidence="6 7">9Alg 56</strain>
    </source>
</reference>
<dbReference type="GO" id="GO:0009055">
    <property type="term" value="F:electron transfer activity"/>
    <property type="evidence" value="ECO:0007669"/>
    <property type="project" value="InterPro"/>
</dbReference>
<dbReference type="Gene3D" id="1.10.760.10">
    <property type="entry name" value="Cytochrome c-like domain"/>
    <property type="match status" value="2"/>
</dbReference>
<dbReference type="EMBL" id="CP046620">
    <property type="protein sequence ID" value="QHQ35623.1"/>
    <property type="molecule type" value="Genomic_DNA"/>
</dbReference>
<accession>A0A6P1T1U3</accession>
<dbReference type="PANTHER" id="PTHR35008">
    <property type="entry name" value="BLL4482 PROTEIN-RELATED"/>
    <property type="match status" value="1"/>
</dbReference>
<evidence type="ECO:0000313" key="6">
    <source>
        <dbReference type="EMBL" id="QHQ35623.1"/>
    </source>
</evidence>
<evidence type="ECO:0000256" key="4">
    <source>
        <dbReference type="PROSITE-ProRule" id="PRU00433"/>
    </source>
</evidence>
<dbReference type="SUPFAM" id="SSF46626">
    <property type="entry name" value="Cytochrome c"/>
    <property type="match status" value="2"/>
</dbReference>
<dbReference type="InterPro" id="IPR036909">
    <property type="entry name" value="Cyt_c-like_dom_sf"/>
</dbReference>
<proteinExistence type="predicted"/>
<protein>
    <submittedName>
        <fullName evidence="6">C-type cytochrome</fullName>
    </submittedName>
</protein>
<keyword evidence="1 4" id="KW-0349">Heme</keyword>
<evidence type="ECO:0000256" key="3">
    <source>
        <dbReference type="ARBA" id="ARBA00023004"/>
    </source>
</evidence>
<dbReference type="Pfam" id="PF00034">
    <property type="entry name" value="Cytochrom_C"/>
    <property type="match status" value="1"/>
</dbReference>
<dbReference type="KEGG" id="amaq:GO499_10755"/>
<evidence type="ECO:0000256" key="1">
    <source>
        <dbReference type="ARBA" id="ARBA00022617"/>
    </source>
</evidence>
<dbReference type="RefSeq" id="WP_161862184.1">
    <property type="nucleotide sequence ID" value="NZ_CP046620.1"/>
</dbReference>
<dbReference type="PROSITE" id="PS51007">
    <property type="entry name" value="CYTC"/>
    <property type="match status" value="2"/>
</dbReference>
<keyword evidence="2 4" id="KW-0479">Metal-binding</keyword>
<evidence type="ECO:0000313" key="7">
    <source>
        <dbReference type="Proteomes" id="UP000464495"/>
    </source>
</evidence>
<feature type="domain" description="Cytochrome c" evidence="5">
    <location>
        <begin position="38"/>
        <end position="146"/>
    </location>
</feature>
<evidence type="ECO:0000256" key="2">
    <source>
        <dbReference type="ARBA" id="ARBA00022723"/>
    </source>
</evidence>